<evidence type="ECO:0000256" key="3">
    <source>
        <dbReference type="PROSITE-ProRule" id="PRU00023"/>
    </source>
</evidence>
<dbReference type="SUPFAM" id="SSF48403">
    <property type="entry name" value="Ankyrin repeat"/>
    <property type="match status" value="1"/>
</dbReference>
<dbReference type="PRINTS" id="PR01415">
    <property type="entry name" value="ANKYRIN"/>
</dbReference>
<dbReference type="PANTHER" id="PTHR24123:SF33">
    <property type="entry name" value="PROTEIN HOS4"/>
    <property type="match status" value="1"/>
</dbReference>
<dbReference type="Gene3D" id="1.25.40.20">
    <property type="entry name" value="Ankyrin repeat-containing domain"/>
    <property type="match status" value="2"/>
</dbReference>
<proteinExistence type="predicted"/>
<dbReference type="InterPro" id="IPR036770">
    <property type="entry name" value="Ankyrin_rpt-contain_sf"/>
</dbReference>
<feature type="repeat" description="ANK" evidence="3">
    <location>
        <begin position="37"/>
        <end position="69"/>
    </location>
</feature>
<evidence type="ECO:0000256" key="2">
    <source>
        <dbReference type="ARBA" id="ARBA00023043"/>
    </source>
</evidence>
<evidence type="ECO:0000313" key="5">
    <source>
        <dbReference type="Proteomes" id="UP000270487"/>
    </source>
</evidence>
<name>A0A448SDZ7_SERFO</name>
<evidence type="ECO:0000256" key="1">
    <source>
        <dbReference type="ARBA" id="ARBA00022737"/>
    </source>
</evidence>
<dbReference type="Proteomes" id="UP000270487">
    <property type="component" value="Chromosome"/>
</dbReference>
<protein>
    <submittedName>
        <fullName evidence="4">Ribulose-5-phosphate 4-epimerase and related epimerases and aldolases</fullName>
    </submittedName>
</protein>
<keyword evidence="2 3" id="KW-0040">ANK repeat</keyword>
<dbReference type="InterPro" id="IPR002110">
    <property type="entry name" value="Ankyrin_rpt"/>
</dbReference>
<keyword evidence="1" id="KW-0677">Repeat</keyword>
<reference evidence="4 5" key="1">
    <citation type="submission" date="2018-12" db="EMBL/GenBank/DDBJ databases">
        <authorList>
            <consortium name="Pathogen Informatics"/>
        </authorList>
    </citation>
    <scope>NUCLEOTIDE SEQUENCE [LARGE SCALE GENOMIC DNA]</scope>
    <source>
        <strain evidence="4 5">NCTC13193</strain>
    </source>
</reference>
<dbReference type="InterPro" id="IPR051165">
    <property type="entry name" value="Multifunctional_ANK_Repeat"/>
</dbReference>
<dbReference type="PROSITE" id="PS50297">
    <property type="entry name" value="ANK_REP_REGION"/>
    <property type="match status" value="1"/>
</dbReference>
<accession>A0A448SDZ7</accession>
<dbReference type="PANTHER" id="PTHR24123">
    <property type="entry name" value="ANKYRIN REPEAT-CONTAINING"/>
    <property type="match status" value="1"/>
</dbReference>
<gene>
    <name evidence="4" type="ORF">NCTC13193_01463</name>
</gene>
<dbReference type="EMBL" id="LR134492">
    <property type="protein sequence ID" value="VEI65932.1"/>
    <property type="molecule type" value="Genomic_DNA"/>
</dbReference>
<dbReference type="RefSeq" id="WP_141131487.1">
    <property type="nucleotide sequence ID" value="NZ_CAMKJC010000005.1"/>
</dbReference>
<evidence type="ECO:0000313" key="4">
    <source>
        <dbReference type="EMBL" id="VEI65932.1"/>
    </source>
</evidence>
<dbReference type="Pfam" id="PF12796">
    <property type="entry name" value="Ank_2"/>
    <property type="match status" value="2"/>
</dbReference>
<dbReference type="PROSITE" id="PS50088">
    <property type="entry name" value="ANK_REPEAT"/>
    <property type="match status" value="2"/>
</dbReference>
<organism evidence="4 5">
    <name type="scientific">Serratia fonticola</name>
    <dbReference type="NCBI Taxonomy" id="47917"/>
    <lineage>
        <taxon>Bacteria</taxon>
        <taxon>Pseudomonadati</taxon>
        <taxon>Pseudomonadota</taxon>
        <taxon>Gammaproteobacteria</taxon>
        <taxon>Enterobacterales</taxon>
        <taxon>Yersiniaceae</taxon>
        <taxon>Serratia</taxon>
    </lineage>
</organism>
<feature type="repeat" description="ANK" evidence="3">
    <location>
        <begin position="70"/>
        <end position="102"/>
    </location>
</feature>
<sequence length="279" mass="30678">MKDDKSLLYACAMNDLGLIKERLKNAKSAQLKKSTKETGTPLHAAALHGNKEAVDLLLAAGADIEAVDFLRDNAMHACIKAGKLDIVRYLIGKGSDINKKGCQNRHALSQLICYAWDREFAEYLVSEGCDILQTSRDGYSMLNDAACSNNTDAIDFLLKNGIDKFNLNSALCWAILKNASEATRYLLDQGTSLEEMYAATKGLEKGLYHTVATKENGTNLIKLLIKHGVDFSKPSERAVVVGIDKTKLSPLEYAKAHFTKWPAAVYLAENIRVMEESTA</sequence>
<dbReference type="SMART" id="SM00248">
    <property type="entry name" value="ANK"/>
    <property type="match status" value="5"/>
</dbReference>
<dbReference type="AlphaFoldDB" id="A0A448SDZ7"/>